<dbReference type="InterPro" id="IPR019398">
    <property type="entry name" value="Pre-rRNA_process_TSR2"/>
</dbReference>
<sequence length="199" mass="22145">MASAPPPEAVCGAHEAPDTPTKEQLQFARSVYILLELWPALRQAVQEQWGGELSEEKRAFLLSHLCDEYGNHGARTRPDLDDLTELIESYVMEEFDCELEDNSAALIAGHICLAHTGIFLEDKGDTILAELEATLARTGAKAQRAEVQDGFEMIDDNEGSDEDDERPVQPSARPAEPAPKQERIVDEDGFEVVQSRRRK</sequence>
<dbReference type="Proteomes" id="UP001217582">
    <property type="component" value="Chromosome 2"/>
</dbReference>
<feature type="region of interest" description="Disordered" evidence="3">
    <location>
        <begin position="151"/>
        <end position="199"/>
    </location>
</feature>
<protein>
    <submittedName>
        <fullName evidence="4">rRNA accumulation- protein</fullName>
    </submittedName>
</protein>
<evidence type="ECO:0000256" key="1">
    <source>
        <dbReference type="ARBA" id="ARBA00006524"/>
    </source>
</evidence>
<evidence type="ECO:0000256" key="2">
    <source>
        <dbReference type="ARBA" id="ARBA00022552"/>
    </source>
</evidence>
<feature type="compositionally biased region" description="Acidic residues" evidence="3">
    <location>
        <begin position="152"/>
        <end position="165"/>
    </location>
</feature>
<gene>
    <name evidence="4" type="primary">TSR2</name>
    <name evidence="4" type="ORF">MARU1_000991</name>
</gene>
<proteinExistence type="inferred from homology"/>
<accession>A0AAJ6CL21</accession>
<evidence type="ECO:0000256" key="3">
    <source>
        <dbReference type="SAM" id="MobiDB-lite"/>
    </source>
</evidence>
<reference evidence="4 5" key="1">
    <citation type="submission" date="2023-03" db="EMBL/GenBank/DDBJ databases">
        <title>Mating type loci evolution in Malassezia.</title>
        <authorList>
            <person name="Coelho M.A."/>
        </authorList>
    </citation>
    <scope>NUCLEOTIDE SEQUENCE [LARGE SCALE GENOMIC DNA]</scope>
    <source>
        <strain evidence="4 5">CBS 13387</strain>
    </source>
</reference>
<dbReference type="GO" id="GO:0006364">
    <property type="term" value="P:rRNA processing"/>
    <property type="evidence" value="ECO:0007669"/>
    <property type="project" value="UniProtKB-KW"/>
</dbReference>
<keyword evidence="2" id="KW-0698">rRNA processing</keyword>
<organism evidence="4 5">
    <name type="scientific">Malassezia arunalokei</name>
    <dbReference type="NCBI Taxonomy" id="1514897"/>
    <lineage>
        <taxon>Eukaryota</taxon>
        <taxon>Fungi</taxon>
        <taxon>Dikarya</taxon>
        <taxon>Basidiomycota</taxon>
        <taxon>Ustilaginomycotina</taxon>
        <taxon>Malasseziomycetes</taxon>
        <taxon>Malasseziales</taxon>
        <taxon>Malasseziaceae</taxon>
        <taxon>Malassezia</taxon>
    </lineage>
</organism>
<comment type="similarity">
    <text evidence="1">Belongs to the TSR2 family.</text>
</comment>
<dbReference type="EMBL" id="CP119917">
    <property type="protein sequence ID" value="WFD14980.1"/>
    <property type="molecule type" value="Genomic_DNA"/>
</dbReference>
<evidence type="ECO:0000313" key="5">
    <source>
        <dbReference type="Proteomes" id="UP001217582"/>
    </source>
</evidence>
<name>A0AAJ6CL21_9BASI</name>
<keyword evidence="5" id="KW-1185">Reference proteome</keyword>
<dbReference type="AlphaFoldDB" id="A0AAJ6CL21"/>
<dbReference type="Pfam" id="PF10273">
    <property type="entry name" value="WGG"/>
    <property type="match status" value="1"/>
</dbReference>
<dbReference type="PANTHER" id="PTHR21250">
    <property type="entry name" value="PRE-RRNA-PROCESSING PROTEIN TSR2 HOMOLOG"/>
    <property type="match status" value="1"/>
</dbReference>
<evidence type="ECO:0000313" key="4">
    <source>
        <dbReference type="EMBL" id="WFD14980.1"/>
    </source>
</evidence>